<organism evidence="2 3">
    <name type="scientific">Oceanisphaera sediminis</name>
    <dbReference type="NCBI Taxonomy" id="981381"/>
    <lineage>
        <taxon>Bacteria</taxon>
        <taxon>Pseudomonadati</taxon>
        <taxon>Pseudomonadota</taxon>
        <taxon>Gammaproteobacteria</taxon>
        <taxon>Aeromonadales</taxon>
        <taxon>Aeromonadaceae</taxon>
        <taxon>Oceanisphaera</taxon>
    </lineage>
</organism>
<protein>
    <submittedName>
        <fullName evidence="2">Uncharacterized protein</fullName>
    </submittedName>
</protein>
<keyword evidence="3" id="KW-1185">Reference proteome</keyword>
<evidence type="ECO:0000313" key="2">
    <source>
        <dbReference type="EMBL" id="GAA3714350.1"/>
    </source>
</evidence>
<proteinExistence type="predicted"/>
<dbReference type="EMBL" id="BAABDS010000036">
    <property type="protein sequence ID" value="GAA3714350.1"/>
    <property type="molecule type" value="Genomic_DNA"/>
</dbReference>
<evidence type="ECO:0000256" key="1">
    <source>
        <dbReference type="SAM" id="Phobius"/>
    </source>
</evidence>
<keyword evidence="1" id="KW-0812">Transmembrane</keyword>
<comment type="caution">
    <text evidence="2">The sequence shown here is derived from an EMBL/GenBank/DDBJ whole genome shotgun (WGS) entry which is preliminary data.</text>
</comment>
<dbReference type="RefSeq" id="WP_298719299.1">
    <property type="nucleotide sequence ID" value="NZ_BAABDS010000036.1"/>
</dbReference>
<feature type="transmembrane region" description="Helical" evidence="1">
    <location>
        <begin position="21"/>
        <end position="41"/>
    </location>
</feature>
<reference evidence="3" key="1">
    <citation type="journal article" date="2019" name="Int. J. Syst. Evol. Microbiol.">
        <title>The Global Catalogue of Microorganisms (GCM) 10K type strain sequencing project: providing services to taxonomists for standard genome sequencing and annotation.</title>
        <authorList>
            <consortium name="The Broad Institute Genomics Platform"/>
            <consortium name="The Broad Institute Genome Sequencing Center for Infectious Disease"/>
            <person name="Wu L."/>
            <person name="Ma J."/>
        </authorList>
    </citation>
    <scope>NUCLEOTIDE SEQUENCE [LARGE SCALE GENOMIC DNA]</scope>
    <source>
        <strain evidence="3">JCM 17329</strain>
    </source>
</reference>
<evidence type="ECO:0000313" key="3">
    <source>
        <dbReference type="Proteomes" id="UP001501479"/>
    </source>
</evidence>
<dbReference type="Proteomes" id="UP001501479">
    <property type="component" value="Unassembled WGS sequence"/>
</dbReference>
<gene>
    <name evidence="2" type="ORF">GCM10022421_22140</name>
</gene>
<keyword evidence="1" id="KW-1133">Transmembrane helix</keyword>
<keyword evidence="1" id="KW-0472">Membrane</keyword>
<sequence length="82" mass="9661">MNIKRMCYLFAICHVKLLNISIVYIIVFSVFLFAFSLWVAMPDIAAERWQLVEKLASGERAIAEMYGFMPYRFNVHSGMYRK</sequence>
<name>A0ABP7E4W4_9GAMM</name>
<accession>A0ABP7E4W4</accession>